<evidence type="ECO:0000259" key="4">
    <source>
        <dbReference type="SMART" id="SM00560"/>
    </source>
</evidence>
<dbReference type="SUPFAM" id="SSF49899">
    <property type="entry name" value="Concanavalin A-like lectins/glucanases"/>
    <property type="match status" value="1"/>
</dbReference>
<dbReference type="Gene3D" id="2.60.120.200">
    <property type="match status" value="1"/>
</dbReference>
<gene>
    <name evidence="5" type="ORF">E0H26_26605</name>
</gene>
<dbReference type="InterPro" id="IPR006558">
    <property type="entry name" value="LamG-like"/>
</dbReference>
<evidence type="ECO:0000256" key="3">
    <source>
        <dbReference type="SAM" id="MobiDB-lite"/>
    </source>
</evidence>
<proteinExistence type="predicted"/>
<feature type="domain" description="LamG-like jellyroll fold" evidence="4">
    <location>
        <begin position="174"/>
        <end position="316"/>
    </location>
</feature>
<organism evidence="5 6">
    <name type="scientific">Micromonospora zingiberis</name>
    <dbReference type="NCBI Taxonomy" id="2053011"/>
    <lineage>
        <taxon>Bacteria</taxon>
        <taxon>Bacillati</taxon>
        <taxon>Actinomycetota</taxon>
        <taxon>Actinomycetes</taxon>
        <taxon>Micromonosporales</taxon>
        <taxon>Micromonosporaceae</taxon>
        <taxon>Micromonospora</taxon>
    </lineage>
</organism>
<dbReference type="EMBL" id="SJJR01000027">
    <property type="protein sequence ID" value="TCB90763.1"/>
    <property type="molecule type" value="Genomic_DNA"/>
</dbReference>
<name>A0A4R0G4V0_9ACTN</name>
<dbReference type="InterPro" id="IPR013320">
    <property type="entry name" value="ConA-like_dom_sf"/>
</dbReference>
<feature type="compositionally biased region" description="Low complexity" evidence="3">
    <location>
        <begin position="85"/>
        <end position="100"/>
    </location>
</feature>
<sequence>MRPVKPVQTGRAILLCRVFPLVNPMHLVALRPAAGRPEPRPRARALGSVSRILVQNGPHQGRPVPRSAARRGRPTSVVGLRRGRATQPAATTAQALARPGGQVRRAHSHDLLEGSASDTPTYLSDWSGNGHDLTITGPYGWTRDRAFSRDGALKLELANDSCGQTAGPVLRTDASFTVAAWVMLESTTGQHVVVSQAAKKRGGFHLEYHPDADRWQFGLPSKGQGAAVRWHTVASQQPPELGRWTHLAGVYDAAAGKVRLYVDGVPQGEADGPRTPWMADGPTLIGCTGTTKGRRSAPLGGAVDDVRLWSFTVHPDRLRDLAAA</sequence>
<dbReference type="AlphaFoldDB" id="A0A4R0G4V0"/>
<keyword evidence="1" id="KW-0732">Signal</keyword>
<feature type="region of interest" description="Disordered" evidence="3">
    <location>
        <begin position="55"/>
        <end position="103"/>
    </location>
</feature>
<evidence type="ECO:0000256" key="2">
    <source>
        <dbReference type="ARBA" id="ARBA00023157"/>
    </source>
</evidence>
<protein>
    <submittedName>
        <fullName evidence="5">LamG domain-containing protein</fullName>
    </submittedName>
</protein>
<keyword evidence="6" id="KW-1185">Reference proteome</keyword>
<accession>A0A4R0G4V0</accession>
<dbReference type="SMART" id="SM00560">
    <property type="entry name" value="LamGL"/>
    <property type="match status" value="1"/>
</dbReference>
<dbReference type="OrthoDB" id="324838at2"/>
<reference evidence="5 6" key="1">
    <citation type="submission" date="2019-02" db="EMBL/GenBank/DDBJ databases">
        <title>Jishengella sp. nov., isolated from a root of Zingiber montanum.</title>
        <authorList>
            <person name="Kuncharoen N."/>
            <person name="Kudo T."/>
            <person name="Masahiro Y."/>
            <person name="Ohkuma M."/>
            <person name="Tanasupawat S."/>
        </authorList>
    </citation>
    <scope>NUCLEOTIDE SEQUENCE [LARGE SCALE GENOMIC DNA]</scope>
    <source>
        <strain evidence="5 6">PLAI 1-1</strain>
    </source>
</reference>
<evidence type="ECO:0000256" key="1">
    <source>
        <dbReference type="ARBA" id="ARBA00022729"/>
    </source>
</evidence>
<dbReference type="Pfam" id="PF13385">
    <property type="entry name" value="Laminin_G_3"/>
    <property type="match status" value="1"/>
</dbReference>
<keyword evidence="2" id="KW-1015">Disulfide bond</keyword>
<evidence type="ECO:0000313" key="6">
    <source>
        <dbReference type="Proteomes" id="UP000292274"/>
    </source>
</evidence>
<comment type="caution">
    <text evidence="5">The sequence shown here is derived from an EMBL/GenBank/DDBJ whole genome shotgun (WGS) entry which is preliminary data.</text>
</comment>
<evidence type="ECO:0000313" key="5">
    <source>
        <dbReference type="EMBL" id="TCB90763.1"/>
    </source>
</evidence>
<dbReference type="Proteomes" id="UP000292274">
    <property type="component" value="Unassembled WGS sequence"/>
</dbReference>